<dbReference type="GeneID" id="34554029"/>
<name>A0A1G4BRG1_9PEZI</name>
<protein>
    <submittedName>
        <fullName evidence="2">Uncharacterized protein</fullName>
    </submittedName>
</protein>
<sequence length="87" mass="10091">MTDDEERAFSRLYPTVRQELCERPGVYLFQEGSNIVIELEENITIPQQVFIRIVAEYKRLKTRRNGNRHPTSSASRFSTANSQNDAT</sequence>
<dbReference type="AlphaFoldDB" id="A0A1G4BRG1"/>
<dbReference type="RefSeq" id="XP_022481136.1">
    <property type="nucleotide sequence ID" value="XM_022612519.1"/>
</dbReference>
<dbReference type="EMBL" id="MJBS01000004">
    <property type="protein sequence ID" value="OHF04001.1"/>
    <property type="molecule type" value="Genomic_DNA"/>
</dbReference>
<feature type="region of interest" description="Disordered" evidence="1">
    <location>
        <begin position="62"/>
        <end position="87"/>
    </location>
</feature>
<organism evidence="2 3">
    <name type="scientific">Colletotrichum orchidophilum</name>
    <dbReference type="NCBI Taxonomy" id="1209926"/>
    <lineage>
        <taxon>Eukaryota</taxon>
        <taxon>Fungi</taxon>
        <taxon>Dikarya</taxon>
        <taxon>Ascomycota</taxon>
        <taxon>Pezizomycotina</taxon>
        <taxon>Sordariomycetes</taxon>
        <taxon>Hypocreomycetidae</taxon>
        <taxon>Glomerellales</taxon>
        <taxon>Glomerellaceae</taxon>
        <taxon>Colletotrichum</taxon>
    </lineage>
</organism>
<dbReference type="Proteomes" id="UP000176998">
    <property type="component" value="Unassembled WGS sequence"/>
</dbReference>
<accession>A0A1G4BRG1</accession>
<feature type="compositionally biased region" description="Polar residues" evidence="1">
    <location>
        <begin position="68"/>
        <end position="87"/>
    </location>
</feature>
<evidence type="ECO:0000313" key="2">
    <source>
        <dbReference type="EMBL" id="OHF04001.1"/>
    </source>
</evidence>
<comment type="caution">
    <text evidence="2">The sequence shown here is derived from an EMBL/GenBank/DDBJ whole genome shotgun (WGS) entry which is preliminary data.</text>
</comment>
<reference evidence="2 3" key="1">
    <citation type="submission" date="2016-09" db="EMBL/GenBank/DDBJ databases">
        <authorList>
            <person name="Capua I."/>
            <person name="De Benedictis P."/>
            <person name="Joannis T."/>
            <person name="Lombin L.H."/>
            <person name="Cattoli G."/>
        </authorList>
    </citation>
    <scope>NUCLEOTIDE SEQUENCE [LARGE SCALE GENOMIC DNA]</scope>
    <source>
        <strain evidence="2 3">IMI 309357</strain>
    </source>
</reference>
<gene>
    <name evidence="2" type="ORF">CORC01_00863</name>
</gene>
<keyword evidence="3" id="KW-1185">Reference proteome</keyword>
<evidence type="ECO:0000256" key="1">
    <source>
        <dbReference type="SAM" id="MobiDB-lite"/>
    </source>
</evidence>
<evidence type="ECO:0000313" key="3">
    <source>
        <dbReference type="Proteomes" id="UP000176998"/>
    </source>
</evidence>
<dbReference type="OrthoDB" id="10378071at2759"/>
<proteinExistence type="predicted"/>